<sequence length="125" mass="14096">MTLFSQLLGIGMLFVFFALILYVVFGQITVKKLRKNPETKESLGIEFASGWDILNVAQALALPKSWCRKLESSPLSGLYAKSELLRQNTSSFDKALAFIFYWLFTISGFFMILLVVLNSIGVFPE</sequence>
<accession>A0A918DH26</accession>
<evidence type="ECO:0000256" key="1">
    <source>
        <dbReference type="SAM" id="Phobius"/>
    </source>
</evidence>
<name>A0A918DH26_9ALTE</name>
<keyword evidence="1" id="KW-0472">Membrane</keyword>
<reference evidence="2" key="2">
    <citation type="submission" date="2020-09" db="EMBL/GenBank/DDBJ databases">
        <authorList>
            <person name="Sun Q."/>
            <person name="Zhou Y."/>
        </authorList>
    </citation>
    <scope>NUCLEOTIDE SEQUENCE</scope>
    <source>
        <strain evidence="2">CGMCC 1.7086</strain>
    </source>
</reference>
<reference evidence="2" key="1">
    <citation type="journal article" date="2014" name="Int. J. Syst. Evol. Microbiol.">
        <title>Complete genome sequence of Corynebacterium casei LMG S-19264T (=DSM 44701T), isolated from a smear-ripened cheese.</title>
        <authorList>
            <consortium name="US DOE Joint Genome Institute (JGI-PGF)"/>
            <person name="Walter F."/>
            <person name="Albersmeier A."/>
            <person name="Kalinowski J."/>
            <person name="Ruckert C."/>
        </authorList>
    </citation>
    <scope>NUCLEOTIDE SEQUENCE</scope>
    <source>
        <strain evidence="2">CGMCC 1.7086</strain>
    </source>
</reference>
<dbReference type="RefSeq" id="WP_188691038.1">
    <property type="nucleotide sequence ID" value="NZ_BMLS01000001.1"/>
</dbReference>
<keyword evidence="1" id="KW-1133">Transmembrane helix</keyword>
<dbReference type="EMBL" id="BMLS01000001">
    <property type="protein sequence ID" value="GGO66144.1"/>
    <property type="molecule type" value="Genomic_DNA"/>
</dbReference>
<evidence type="ECO:0000313" key="3">
    <source>
        <dbReference type="Proteomes" id="UP000606935"/>
    </source>
</evidence>
<proteinExistence type="predicted"/>
<keyword evidence="3" id="KW-1185">Reference proteome</keyword>
<comment type="caution">
    <text evidence="2">The sequence shown here is derived from an EMBL/GenBank/DDBJ whole genome shotgun (WGS) entry which is preliminary data.</text>
</comment>
<dbReference type="Proteomes" id="UP000606935">
    <property type="component" value="Unassembled WGS sequence"/>
</dbReference>
<protein>
    <submittedName>
        <fullName evidence="2">Uncharacterized protein</fullName>
    </submittedName>
</protein>
<feature type="transmembrane region" description="Helical" evidence="1">
    <location>
        <begin position="6"/>
        <end position="25"/>
    </location>
</feature>
<gene>
    <name evidence="2" type="ORF">GCM10010982_09650</name>
</gene>
<dbReference type="AlphaFoldDB" id="A0A918DH26"/>
<evidence type="ECO:0000313" key="2">
    <source>
        <dbReference type="EMBL" id="GGO66144.1"/>
    </source>
</evidence>
<organism evidence="2 3">
    <name type="scientific">Bowmanella pacifica</name>
    <dbReference type="NCBI Taxonomy" id="502051"/>
    <lineage>
        <taxon>Bacteria</taxon>
        <taxon>Pseudomonadati</taxon>
        <taxon>Pseudomonadota</taxon>
        <taxon>Gammaproteobacteria</taxon>
        <taxon>Alteromonadales</taxon>
        <taxon>Alteromonadaceae</taxon>
        <taxon>Bowmanella</taxon>
    </lineage>
</organism>
<feature type="transmembrane region" description="Helical" evidence="1">
    <location>
        <begin position="95"/>
        <end position="117"/>
    </location>
</feature>
<keyword evidence="1" id="KW-0812">Transmembrane</keyword>